<dbReference type="EMBL" id="QFQD01000055">
    <property type="protein sequence ID" value="PZQ80936.1"/>
    <property type="molecule type" value="Genomic_DNA"/>
</dbReference>
<proteinExistence type="predicted"/>
<gene>
    <name evidence="2" type="ORF">DI549_15740</name>
</gene>
<sequence length="111" mass="10779">MKPVAFALTALALAAPTLALAANPALTLAQGDIFTDPVGTVIGVSVTNGTSATVGSAVVTCAFTAKGKPVGSSSTTIYNIVAGDKGQDQVHLMGAAADAAQCSISSTTPSN</sequence>
<evidence type="ECO:0000313" key="2">
    <source>
        <dbReference type="EMBL" id="PZQ80936.1"/>
    </source>
</evidence>
<comment type="caution">
    <text evidence="2">The sequence shown here is derived from an EMBL/GenBank/DDBJ whole genome shotgun (WGS) entry which is preliminary data.</text>
</comment>
<protein>
    <submittedName>
        <fullName evidence="2">Uncharacterized protein</fullName>
    </submittedName>
</protein>
<name>A0A2W5QV80_ANCNO</name>
<feature type="chain" id="PRO_5016071669" evidence="1">
    <location>
        <begin position="22"/>
        <end position="111"/>
    </location>
</feature>
<dbReference type="AlphaFoldDB" id="A0A2W5QV80"/>
<accession>A0A2W5QV80</accession>
<dbReference type="Proteomes" id="UP000248887">
    <property type="component" value="Unassembled WGS sequence"/>
</dbReference>
<reference evidence="2 3" key="1">
    <citation type="submission" date="2017-08" db="EMBL/GenBank/DDBJ databases">
        <title>Infants hospitalized years apart are colonized by the same room-sourced microbial strains.</title>
        <authorList>
            <person name="Brooks B."/>
            <person name="Olm M.R."/>
            <person name="Firek B.A."/>
            <person name="Baker R."/>
            <person name="Thomas B.C."/>
            <person name="Morowitz M.J."/>
            <person name="Banfield J.F."/>
        </authorList>
    </citation>
    <scope>NUCLEOTIDE SEQUENCE [LARGE SCALE GENOMIC DNA]</scope>
    <source>
        <strain evidence="2">S2_005_001_R2_27</strain>
    </source>
</reference>
<feature type="signal peptide" evidence="1">
    <location>
        <begin position="1"/>
        <end position="21"/>
    </location>
</feature>
<evidence type="ECO:0000313" key="3">
    <source>
        <dbReference type="Proteomes" id="UP000248887"/>
    </source>
</evidence>
<keyword evidence="1" id="KW-0732">Signal</keyword>
<organism evidence="2 3">
    <name type="scientific">Ancylobacter novellus</name>
    <name type="common">Thiobacillus novellus</name>
    <dbReference type="NCBI Taxonomy" id="921"/>
    <lineage>
        <taxon>Bacteria</taxon>
        <taxon>Pseudomonadati</taxon>
        <taxon>Pseudomonadota</taxon>
        <taxon>Alphaproteobacteria</taxon>
        <taxon>Hyphomicrobiales</taxon>
        <taxon>Xanthobacteraceae</taxon>
        <taxon>Ancylobacter</taxon>
    </lineage>
</organism>
<evidence type="ECO:0000256" key="1">
    <source>
        <dbReference type="SAM" id="SignalP"/>
    </source>
</evidence>